<dbReference type="EMBL" id="JELW01000005">
    <property type="protein sequence ID" value="EXV02436.1"/>
    <property type="molecule type" value="Genomic_DNA"/>
</dbReference>
<reference evidence="1 2" key="1">
    <citation type="submission" date="2014-02" db="EMBL/GenBank/DDBJ databases">
        <title>The genome sequence of the entomopathogenic fungus Metarhizium robertsii ARSEF 2575.</title>
        <authorList>
            <person name="Giuliano Garisto Donzelli B."/>
            <person name="Roe B.A."/>
            <person name="Macmil S.L."/>
            <person name="Krasnoff S.B."/>
            <person name="Gibson D.M."/>
        </authorList>
    </citation>
    <scope>NUCLEOTIDE SEQUENCE [LARGE SCALE GENOMIC DNA]</scope>
    <source>
        <strain evidence="1 2">ARSEF 2575</strain>
    </source>
</reference>
<name>A0A0A1UYM0_9HYPO</name>
<evidence type="ECO:0000313" key="2">
    <source>
        <dbReference type="Proteomes" id="UP000030151"/>
    </source>
</evidence>
<dbReference type="Proteomes" id="UP000030151">
    <property type="component" value="Unassembled WGS sequence"/>
</dbReference>
<evidence type="ECO:0000313" key="1">
    <source>
        <dbReference type="EMBL" id="EXV02436.1"/>
    </source>
</evidence>
<dbReference type="AlphaFoldDB" id="A0A0A1UYM0"/>
<comment type="caution">
    <text evidence="1">The sequence shown here is derived from an EMBL/GenBank/DDBJ whole genome shotgun (WGS) entry which is preliminary data.</text>
</comment>
<dbReference type="eggNOG" id="ENOG502SHQ8">
    <property type="taxonomic scope" value="Eukaryota"/>
</dbReference>
<organism evidence="1 2">
    <name type="scientific">Metarhizium robertsii</name>
    <dbReference type="NCBI Taxonomy" id="568076"/>
    <lineage>
        <taxon>Eukaryota</taxon>
        <taxon>Fungi</taxon>
        <taxon>Dikarya</taxon>
        <taxon>Ascomycota</taxon>
        <taxon>Pezizomycotina</taxon>
        <taxon>Sordariomycetes</taxon>
        <taxon>Hypocreomycetidae</taxon>
        <taxon>Hypocreales</taxon>
        <taxon>Clavicipitaceae</taxon>
        <taxon>Metarhizium</taxon>
    </lineage>
</organism>
<dbReference type="OrthoDB" id="4942191at2759"/>
<proteinExistence type="predicted"/>
<sequence length="502" mass="55194">MKSNIKSSICGNLLHTFYMTHGHCIEAAPRTRTHRCPHCRTMKTSCGETWERITTAIRLSRKDGSMPETVLSFATALDLIIHLYSRAQDACAAVDGVTMATDRCFGGLQRQLKSFIRLDGSNTVQLLLHGAMGDMGYESGSQNQLDPTVVELYTSLLAALIQSHGPDLRLKTPLLRSAASLRVSGEVTIAMVLYASCWFFEYDPSSTPLVVKVWCAWLPSRQSDEQEAYVNPEEHMYVGVGPHDARDELQRHNGRGVVNFALRSMVPRARHEGAWDVVAFRDVMAFRSGMLVTDCLSRDNRDLGAFVQVIAQFPALLDPSEAGDVWSGHPIVHLGRAALFIRQIKHLVVCSGRPRNMSIIFSLLYALSSPRQNKHIRGLVSPSPSQSVACCPAPFCGADALPCDLDRPLPVHEGGASTNPVRLLVASIVQEGLDAEAWQKNIDRRLRLCHEWSRGMHGHLGPYDPVSAARSVAPTCIRILMRIAQLCGCDMTSGMGGRAEGL</sequence>
<protein>
    <submittedName>
        <fullName evidence="1">Uncharacterized protein</fullName>
    </submittedName>
</protein>
<dbReference type="HOGENOM" id="CLU_552168_0_0_1"/>
<accession>A0A0A1UYM0</accession>
<gene>
    <name evidence="1" type="ORF">X797_004568</name>
</gene>